<dbReference type="OrthoDB" id="6489831at2759"/>
<dbReference type="EMBL" id="CAJOBR010005735">
    <property type="protein sequence ID" value="CAF4827194.1"/>
    <property type="molecule type" value="Genomic_DNA"/>
</dbReference>
<accession>A0A821QU07</accession>
<dbReference type="Proteomes" id="UP000663825">
    <property type="component" value="Unassembled WGS sequence"/>
</dbReference>
<dbReference type="EMBL" id="CAJOBO010002790">
    <property type="protein sequence ID" value="CAF4468250.1"/>
    <property type="molecule type" value="Genomic_DNA"/>
</dbReference>
<sequence>MYEVEEIEEHLAPISGVGINSISDESDFADDLSVEITSNVDENENENELIKWTNYLQLNSDSDEDNDQDYPSIQSATLLQCSSSEASSDNENISQSSPQLGSTNNQNHIDIMPTSSSTIVKKHKLGVWVWVLFKTR</sequence>
<feature type="region of interest" description="Disordered" evidence="1">
    <location>
        <begin position="80"/>
        <end position="109"/>
    </location>
</feature>
<dbReference type="Proteomes" id="UP000663851">
    <property type="component" value="Unassembled WGS sequence"/>
</dbReference>
<evidence type="ECO:0000313" key="6">
    <source>
        <dbReference type="EMBL" id="CAF4827194.1"/>
    </source>
</evidence>
<dbReference type="Proteomes" id="UP000663872">
    <property type="component" value="Unassembled WGS sequence"/>
</dbReference>
<reference evidence="6" key="1">
    <citation type="submission" date="2021-02" db="EMBL/GenBank/DDBJ databases">
        <authorList>
            <person name="Nowell W R."/>
        </authorList>
    </citation>
    <scope>NUCLEOTIDE SEQUENCE</scope>
</reference>
<dbReference type="Proteomes" id="UP000663833">
    <property type="component" value="Unassembled WGS sequence"/>
</dbReference>
<evidence type="ECO:0000313" key="4">
    <source>
        <dbReference type="EMBL" id="CAF3780448.1"/>
    </source>
</evidence>
<evidence type="ECO:0000313" key="7">
    <source>
        <dbReference type="Proteomes" id="UP000663848"/>
    </source>
</evidence>
<gene>
    <name evidence="4" type="ORF">GRG538_LOCUS33009</name>
    <name evidence="5" type="ORF">HFQ381_LOCUS25231</name>
    <name evidence="3" type="ORF">LUA448_LOCUS7964</name>
    <name evidence="6" type="ORF">QYT958_LOCUS25447</name>
    <name evidence="2" type="ORF">TIS948_LOCUS16534</name>
</gene>
<proteinExistence type="predicted"/>
<dbReference type="EMBL" id="CAJNYT010005859">
    <property type="protein sequence ID" value="CAF3780448.1"/>
    <property type="molecule type" value="Genomic_DNA"/>
</dbReference>
<dbReference type="Proteomes" id="UP000663848">
    <property type="component" value="Unassembled WGS sequence"/>
</dbReference>
<comment type="caution">
    <text evidence="6">The sequence shown here is derived from an EMBL/GenBank/DDBJ whole genome shotgun (WGS) entry which is preliminary data.</text>
</comment>
<name>A0A821QU07_9BILA</name>
<evidence type="ECO:0000256" key="1">
    <source>
        <dbReference type="SAM" id="MobiDB-lite"/>
    </source>
</evidence>
<protein>
    <submittedName>
        <fullName evidence="6">Uncharacterized protein</fullName>
    </submittedName>
</protein>
<organism evidence="6 7">
    <name type="scientific">Rotaria socialis</name>
    <dbReference type="NCBI Taxonomy" id="392032"/>
    <lineage>
        <taxon>Eukaryota</taxon>
        <taxon>Metazoa</taxon>
        <taxon>Spiralia</taxon>
        <taxon>Gnathifera</taxon>
        <taxon>Rotifera</taxon>
        <taxon>Eurotatoria</taxon>
        <taxon>Bdelloidea</taxon>
        <taxon>Philodinida</taxon>
        <taxon>Philodinidae</taxon>
        <taxon>Rotaria</taxon>
    </lineage>
</organism>
<dbReference type="EMBL" id="CAJNYD010000809">
    <property type="protein sequence ID" value="CAF3299785.1"/>
    <property type="molecule type" value="Genomic_DNA"/>
</dbReference>
<dbReference type="AlphaFoldDB" id="A0A821QU07"/>
<dbReference type="EMBL" id="CAJNXB010002761">
    <property type="protein sequence ID" value="CAF3274773.1"/>
    <property type="molecule type" value="Genomic_DNA"/>
</dbReference>
<evidence type="ECO:0000313" key="5">
    <source>
        <dbReference type="EMBL" id="CAF4468250.1"/>
    </source>
</evidence>
<evidence type="ECO:0000313" key="2">
    <source>
        <dbReference type="EMBL" id="CAF3274773.1"/>
    </source>
</evidence>
<evidence type="ECO:0000313" key="3">
    <source>
        <dbReference type="EMBL" id="CAF3299785.1"/>
    </source>
</evidence>